<protein>
    <submittedName>
        <fullName evidence="8">RagB/SusD family nutrient uptake outer membrane protein</fullName>
    </submittedName>
</protein>
<reference evidence="8 9" key="1">
    <citation type="submission" date="2018-10" db="EMBL/GenBank/DDBJ databases">
        <title>Genome sequencing of Mucilaginibacter sp. HYN0043.</title>
        <authorList>
            <person name="Kim M."/>
            <person name="Yi H."/>
        </authorList>
    </citation>
    <scope>NUCLEOTIDE SEQUENCE [LARGE SCALE GENOMIC DNA]</scope>
    <source>
        <strain evidence="8 9">HYN0043</strain>
    </source>
</reference>
<accession>A0A494W6D7</accession>
<evidence type="ECO:0000313" key="8">
    <source>
        <dbReference type="EMBL" id="AYL99108.1"/>
    </source>
</evidence>
<dbReference type="EMBL" id="CP032869">
    <property type="protein sequence ID" value="AYL99108.1"/>
    <property type="molecule type" value="Genomic_DNA"/>
</dbReference>
<gene>
    <name evidence="8" type="ORF">HYN43_029245</name>
</gene>
<evidence type="ECO:0000259" key="6">
    <source>
        <dbReference type="Pfam" id="PF07980"/>
    </source>
</evidence>
<dbReference type="GO" id="GO:0009279">
    <property type="term" value="C:cell outer membrane"/>
    <property type="evidence" value="ECO:0007669"/>
    <property type="project" value="UniProtKB-SubCell"/>
</dbReference>
<name>A0A494W6D7_9SPHI</name>
<dbReference type="PROSITE" id="PS51257">
    <property type="entry name" value="PROKAR_LIPOPROTEIN"/>
    <property type="match status" value="1"/>
</dbReference>
<evidence type="ECO:0000256" key="2">
    <source>
        <dbReference type="ARBA" id="ARBA00006275"/>
    </source>
</evidence>
<evidence type="ECO:0000256" key="4">
    <source>
        <dbReference type="ARBA" id="ARBA00023136"/>
    </source>
</evidence>
<evidence type="ECO:0000313" key="9">
    <source>
        <dbReference type="Proteomes" id="UP000270046"/>
    </source>
</evidence>
<sequence length="500" mass="54951">MKSKHIIYTGLALMGMGAMVSCKKSFLELQPKGQFLESNYYANADEALAAVVAAYDPLVTETGGIDNTYSSPLGALNSASDDCFAGGGSSSDVIQWQVINNYTLTPAQGPQNQFWAINFQGVNRADVLLENLPKVPGLSAAQLTRYTAEGQFLRAHYYFDLVRLFKNVPLILKSLDLTNVYQQPQATPEAVYAQIEIDLKAAITGLPATVPAATEGGRVTQGAAKALLGKVYLYEKKWADAAAMLKDVNTNPAYGYQLLPKYGDIFSPKNKFNSESIFELVHSGSQSYTWSNWDQFKSNIYTQMIGPRSYTGPIYYSGGYGFNPVTTQLANALKGDPRYGYTVVNIDSLTKATNTSYSPSYQNTGYFIQKYAPVMANKVTTGTTDLNWPNDYIEIRLADTYLMEAEAQLNGGDASRAQTLLDAVRARVGLPSKPATLQNVYDERRLELATEGHRWFDLVRWGQAPTVLAFKGFKAGVNEILPIPLNETLNGTQIKQNPGY</sequence>
<comment type="subcellular location">
    <subcellularLocation>
        <location evidence="1">Cell outer membrane</location>
    </subcellularLocation>
</comment>
<keyword evidence="3" id="KW-0732">Signal</keyword>
<dbReference type="OrthoDB" id="993981at2"/>
<dbReference type="Gene3D" id="1.25.40.390">
    <property type="match status" value="1"/>
</dbReference>
<dbReference type="SUPFAM" id="SSF48452">
    <property type="entry name" value="TPR-like"/>
    <property type="match status" value="1"/>
</dbReference>
<comment type="similarity">
    <text evidence="2">Belongs to the SusD family.</text>
</comment>
<keyword evidence="4" id="KW-0472">Membrane</keyword>
<dbReference type="InterPro" id="IPR011990">
    <property type="entry name" value="TPR-like_helical_dom_sf"/>
</dbReference>
<proteinExistence type="inferred from homology"/>
<evidence type="ECO:0000256" key="1">
    <source>
        <dbReference type="ARBA" id="ARBA00004442"/>
    </source>
</evidence>
<dbReference type="AlphaFoldDB" id="A0A494W6D7"/>
<feature type="domain" description="RagB/SusD" evidence="6">
    <location>
        <begin position="353"/>
        <end position="465"/>
    </location>
</feature>
<dbReference type="CDD" id="cd08977">
    <property type="entry name" value="SusD"/>
    <property type="match status" value="1"/>
</dbReference>
<organism evidence="8 9">
    <name type="scientific">Mucilaginibacter celer</name>
    <dbReference type="NCBI Taxonomy" id="2305508"/>
    <lineage>
        <taxon>Bacteria</taxon>
        <taxon>Pseudomonadati</taxon>
        <taxon>Bacteroidota</taxon>
        <taxon>Sphingobacteriia</taxon>
        <taxon>Sphingobacteriales</taxon>
        <taxon>Sphingobacteriaceae</taxon>
        <taxon>Mucilaginibacter</taxon>
    </lineage>
</organism>
<dbReference type="Pfam" id="PF07980">
    <property type="entry name" value="SusD_RagB"/>
    <property type="match status" value="1"/>
</dbReference>
<evidence type="ECO:0000256" key="3">
    <source>
        <dbReference type="ARBA" id="ARBA00022729"/>
    </source>
</evidence>
<dbReference type="RefSeq" id="WP_119407351.1">
    <property type="nucleotide sequence ID" value="NZ_CP032869.1"/>
</dbReference>
<evidence type="ECO:0000256" key="5">
    <source>
        <dbReference type="ARBA" id="ARBA00023237"/>
    </source>
</evidence>
<feature type="domain" description="SusD-like N-terminal" evidence="7">
    <location>
        <begin position="72"/>
        <end position="233"/>
    </location>
</feature>
<dbReference type="KEGG" id="muh:HYN43_029245"/>
<dbReference type="Pfam" id="PF14322">
    <property type="entry name" value="SusD-like_3"/>
    <property type="match status" value="1"/>
</dbReference>
<dbReference type="Proteomes" id="UP000270046">
    <property type="component" value="Chromosome"/>
</dbReference>
<keyword evidence="5" id="KW-0998">Cell outer membrane</keyword>
<dbReference type="InterPro" id="IPR012944">
    <property type="entry name" value="SusD_RagB_dom"/>
</dbReference>
<keyword evidence="9" id="KW-1185">Reference proteome</keyword>
<evidence type="ECO:0000259" key="7">
    <source>
        <dbReference type="Pfam" id="PF14322"/>
    </source>
</evidence>
<dbReference type="InterPro" id="IPR033985">
    <property type="entry name" value="SusD-like_N"/>
</dbReference>